<keyword evidence="3 4" id="KW-0342">GTP-binding</keyword>
<dbReference type="NCBIfam" id="TIGR00065">
    <property type="entry name" value="ftsZ"/>
    <property type="match status" value="1"/>
</dbReference>
<evidence type="ECO:0000313" key="9">
    <source>
        <dbReference type="Proteomes" id="UP001157046"/>
    </source>
</evidence>
<dbReference type="InterPro" id="IPR000158">
    <property type="entry name" value="Cell_div_FtsZ"/>
</dbReference>
<feature type="binding site" evidence="4">
    <location>
        <position position="146"/>
    </location>
    <ligand>
        <name>GTP</name>
        <dbReference type="ChEBI" id="CHEBI:37565"/>
    </ligand>
</feature>
<dbReference type="InterPro" id="IPR045061">
    <property type="entry name" value="FtsZ/CetZ"/>
</dbReference>
<keyword evidence="4" id="KW-0963">Cytoplasm</keyword>
<comment type="subunit">
    <text evidence="4">Homodimer. Polymerizes to form a dynamic ring structure in a strictly GTP-dependent manner. Interacts directly with several other division proteins.</text>
</comment>
<dbReference type="InterPro" id="IPR018316">
    <property type="entry name" value="Tubulin/FtsZ_2-layer-sand-dom"/>
</dbReference>
<keyword evidence="4" id="KW-0131">Cell cycle</keyword>
<accession>A0ABQ6J935</accession>
<dbReference type="PANTHER" id="PTHR30314:SF3">
    <property type="entry name" value="MITOCHONDRIAL DIVISION PROTEIN FSZA"/>
    <property type="match status" value="1"/>
</dbReference>
<keyword evidence="4" id="KW-0717">Septation</keyword>
<dbReference type="SMART" id="SM00865">
    <property type="entry name" value="Tubulin_C"/>
    <property type="match status" value="1"/>
</dbReference>
<dbReference type="PANTHER" id="PTHR30314">
    <property type="entry name" value="CELL DIVISION PROTEIN FTSZ-RELATED"/>
    <property type="match status" value="1"/>
</dbReference>
<dbReference type="HAMAP" id="MF_00909">
    <property type="entry name" value="FtsZ"/>
    <property type="match status" value="1"/>
</dbReference>
<name>A0ABQ6J935_9GAMM</name>
<evidence type="ECO:0000256" key="1">
    <source>
        <dbReference type="ARBA" id="ARBA00009690"/>
    </source>
</evidence>
<feature type="domain" description="Tubulin/FtsZ 2-layer sandwich" evidence="7">
    <location>
        <begin position="210"/>
        <end position="328"/>
    </location>
</feature>
<dbReference type="SUPFAM" id="SSF55307">
    <property type="entry name" value="Tubulin C-terminal domain-like"/>
    <property type="match status" value="1"/>
</dbReference>
<evidence type="ECO:0000256" key="5">
    <source>
        <dbReference type="NCBIfam" id="TIGR00065"/>
    </source>
</evidence>
<dbReference type="InterPro" id="IPR008280">
    <property type="entry name" value="Tub_FtsZ_C"/>
</dbReference>
<reference evidence="9" key="1">
    <citation type="journal article" date="2019" name="Int. J. Syst. Evol. Microbiol.">
        <title>The Global Catalogue of Microorganisms (GCM) 10K type strain sequencing project: providing services to taxonomists for standard genome sequencing and annotation.</title>
        <authorList>
            <consortium name="The Broad Institute Genomics Platform"/>
            <consortium name="The Broad Institute Genome Sequencing Center for Infectious Disease"/>
            <person name="Wu L."/>
            <person name="Ma J."/>
        </authorList>
    </citation>
    <scope>NUCLEOTIDE SEQUENCE [LARGE SCALE GENOMIC DNA]</scope>
    <source>
        <strain evidence="9">NBRC 102030</strain>
    </source>
</reference>
<evidence type="ECO:0000259" key="6">
    <source>
        <dbReference type="SMART" id="SM00864"/>
    </source>
</evidence>
<evidence type="ECO:0000256" key="2">
    <source>
        <dbReference type="ARBA" id="ARBA00022741"/>
    </source>
</evidence>
<comment type="function">
    <text evidence="4">Essential cell division protein that forms a contractile ring structure (Z ring) at the future cell division site. The regulation of the ring assembly controls the timing and the location of cell division. One of the functions of the FtsZ ring is to recruit other cell division proteins to the septum to produce a new cell wall between the dividing cells. Binds GTP and shows GTPase activity.</text>
</comment>
<comment type="subcellular location">
    <subcellularLocation>
        <location evidence="4">Cytoplasm</location>
    </subcellularLocation>
    <text evidence="4">Assembles at midcell at the inner surface of the cytoplasmic membrane.</text>
</comment>
<dbReference type="EMBL" id="BSUY01000001">
    <property type="protein sequence ID" value="GMA83749.1"/>
    <property type="molecule type" value="Genomic_DNA"/>
</dbReference>
<keyword evidence="4 8" id="KW-0132">Cell division</keyword>
<dbReference type="CDD" id="cd02201">
    <property type="entry name" value="FtsZ_type1"/>
    <property type="match status" value="1"/>
</dbReference>
<dbReference type="InterPro" id="IPR024757">
    <property type="entry name" value="FtsZ_C"/>
</dbReference>
<dbReference type="Pfam" id="PF00091">
    <property type="entry name" value="Tubulin"/>
    <property type="match status" value="1"/>
</dbReference>
<evidence type="ECO:0000256" key="3">
    <source>
        <dbReference type="ARBA" id="ARBA00023134"/>
    </source>
</evidence>
<comment type="caution">
    <text evidence="4">Lacks conserved residue(s) required for the propagation of feature annotation.</text>
</comment>
<evidence type="ECO:0000256" key="4">
    <source>
        <dbReference type="HAMAP-Rule" id="MF_00909"/>
    </source>
</evidence>
<gene>
    <name evidence="8" type="primary">ftsZ_2</name>
    <name evidence="4" type="synonym">ftsZ</name>
    <name evidence="8" type="ORF">GCM10025855_32820</name>
</gene>
<feature type="domain" description="Tubulin/FtsZ GTPase" evidence="6">
    <location>
        <begin position="15"/>
        <end position="208"/>
    </location>
</feature>
<dbReference type="InterPro" id="IPR003008">
    <property type="entry name" value="Tubulin_FtsZ_GTPase"/>
</dbReference>
<feature type="binding site" evidence="4">
    <location>
        <begin position="111"/>
        <end position="113"/>
    </location>
    <ligand>
        <name>GTP</name>
        <dbReference type="ChEBI" id="CHEBI:37565"/>
    </ligand>
</feature>
<dbReference type="InterPro" id="IPR036525">
    <property type="entry name" value="Tubulin/FtsZ_GTPase_sf"/>
</dbReference>
<evidence type="ECO:0000313" key="8">
    <source>
        <dbReference type="EMBL" id="GMA83749.1"/>
    </source>
</evidence>
<protein>
    <recommendedName>
        <fullName evidence="4 5">Cell division protein FtsZ</fullName>
    </recommendedName>
</protein>
<dbReference type="RefSeq" id="WP_220772296.1">
    <property type="nucleotide sequence ID" value="NZ_BSUY01000001.1"/>
</dbReference>
<keyword evidence="2 4" id="KW-0547">Nucleotide-binding</keyword>
<comment type="similarity">
    <text evidence="1 4">Belongs to the FtsZ family.</text>
</comment>
<dbReference type="GO" id="GO:0051301">
    <property type="term" value="P:cell division"/>
    <property type="evidence" value="ECO:0007669"/>
    <property type="project" value="UniProtKB-KW"/>
</dbReference>
<dbReference type="Gene3D" id="3.40.50.1440">
    <property type="entry name" value="Tubulin/FtsZ, GTPase domain"/>
    <property type="match status" value="1"/>
</dbReference>
<dbReference type="Proteomes" id="UP001157046">
    <property type="component" value="Unassembled WGS sequence"/>
</dbReference>
<sequence length="391" mass="41752">MFELISDDSTTSMPKLIVLGVGGCGCNTINQLSQINLPASVELVSVNTDAQSMAATNSHFSIQIGPKTTKGLGAGAKPDVGCAAALESQESLIHQMQDADIIFLTAGLGGGTGTGALPQVARFARELVKPVIAVVTLPFGFEGHHRAANAEAGLNELLQCANAVIVLPNDKLAEVLGAKMTLLNAFNESNKILQDVLLGLANTISQAGLINIDLNDFISVISRKGRAAMGVSHLKKDEDLVTAVKRAMQNPLLDNIDLSQAQAAIVSVVAKDTIELSQYNQIGATVHQQLPHDALVIIGLTVDANLESELEVMVIATGIATKLLEEDLSASLQSEDNYINVHDFLKHPSALNQGLKPELKSELTQKPSQYHHDVNDLQIPTYLRYQKQQPH</sequence>
<proteinExistence type="inferred from homology"/>
<dbReference type="SMART" id="SM00864">
    <property type="entry name" value="Tubulin"/>
    <property type="match status" value="1"/>
</dbReference>
<dbReference type="PRINTS" id="PR00423">
    <property type="entry name" value="CELLDVISFTSZ"/>
</dbReference>
<dbReference type="Pfam" id="PF12327">
    <property type="entry name" value="FtsZ_C"/>
    <property type="match status" value="1"/>
</dbReference>
<comment type="caution">
    <text evidence="8">The sequence shown here is derived from an EMBL/GenBank/DDBJ whole genome shotgun (WGS) entry which is preliminary data.</text>
</comment>
<dbReference type="SUPFAM" id="SSF52490">
    <property type="entry name" value="Tubulin nucleotide-binding domain-like"/>
    <property type="match status" value="1"/>
</dbReference>
<organism evidence="8 9">
    <name type="scientific">Shewanella glacialipiscicola</name>
    <dbReference type="NCBI Taxonomy" id="614069"/>
    <lineage>
        <taxon>Bacteria</taxon>
        <taxon>Pseudomonadati</taxon>
        <taxon>Pseudomonadota</taxon>
        <taxon>Gammaproteobacteria</taxon>
        <taxon>Alteromonadales</taxon>
        <taxon>Shewanellaceae</taxon>
        <taxon>Shewanella</taxon>
    </lineage>
</organism>
<keyword evidence="9" id="KW-1185">Reference proteome</keyword>
<feature type="binding site" evidence="4">
    <location>
        <position position="190"/>
    </location>
    <ligand>
        <name>GTP</name>
        <dbReference type="ChEBI" id="CHEBI:37565"/>
    </ligand>
</feature>
<evidence type="ECO:0000259" key="7">
    <source>
        <dbReference type="SMART" id="SM00865"/>
    </source>
</evidence>
<feature type="binding site" evidence="4">
    <location>
        <position position="142"/>
    </location>
    <ligand>
        <name>GTP</name>
        <dbReference type="ChEBI" id="CHEBI:37565"/>
    </ligand>
</feature>